<proteinExistence type="predicted"/>
<accession>A0A7X9RTG6</accession>
<protein>
    <recommendedName>
        <fullName evidence="3">TIR domain-containing protein</fullName>
    </recommendedName>
</protein>
<evidence type="ECO:0000313" key="2">
    <source>
        <dbReference type="Proteomes" id="UP000576082"/>
    </source>
</evidence>
<evidence type="ECO:0000313" key="1">
    <source>
        <dbReference type="EMBL" id="NME68475.1"/>
    </source>
</evidence>
<dbReference type="EMBL" id="JABANE010000024">
    <property type="protein sequence ID" value="NME68475.1"/>
    <property type="molecule type" value="Genomic_DNA"/>
</dbReference>
<gene>
    <name evidence="1" type="ORF">HHU12_10940</name>
</gene>
<keyword evidence="2" id="KW-1185">Reference proteome</keyword>
<name>A0A7X9RTG6_9BACT</name>
<dbReference type="RefSeq" id="WP_169656778.1">
    <property type="nucleotide sequence ID" value="NZ_JABANE010000024.1"/>
</dbReference>
<comment type="caution">
    <text evidence="1">The sequence shown here is derived from an EMBL/GenBank/DDBJ whole genome shotgun (WGS) entry which is preliminary data.</text>
</comment>
<sequence length="449" mass="51717">MHIHIICVNTGEENPDDHLELGYMISDALQVALKEMKSQNIQVNVSFGDKANEEADIAIWFVCEASDIPLTVNNNQQNYKLFLNNLEEEHQPEAIKNLRSYHLSRFDNRIGKEVTLSIPLLEGYRVFYWLVISDLALDIYDAFNQHHYSKQVFLGDTSDDLRMERLLLKRDLKAFGFDILPKKDYPCHTDSMSQIQWEDLNDVEIAIHLAGGREGEKINHDAYSFLEWQEKVTETYVLQNENKIKKFVWVPPTVRFSTDKRKFYIEKLLKNVDEHEATYTFKTDLEKFKTILHGELSTYSRGEDPSLKDDFAAKKVYLMCDIEDTEHSEILESRLSTLGFGILKLGTGQGAKMMRRQHQRHLQVCNSTIIFVDKAPDDWILAKLQDNLRASGLGRKEPLNTKAIVATNYGIASRLSKILDGNPLYKSVGIFVFDDVMISDDLLSFLSSF</sequence>
<organism evidence="1 2">
    <name type="scientific">Flammeovirga aprica JL-4</name>
    <dbReference type="NCBI Taxonomy" id="694437"/>
    <lineage>
        <taxon>Bacteria</taxon>
        <taxon>Pseudomonadati</taxon>
        <taxon>Bacteroidota</taxon>
        <taxon>Cytophagia</taxon>
        <taxon>Cytophagales</taxon>
        <taxon>Flammeovirgaceae</taxon>
        <taxon>Flammeovirga</taxon>
    </lineage>
</organism>
<dbReference type="Proteomes" id="UP000576082">
    <property type="component" value="Unassembled WGS sequence"/>
</dbReference>
<reference evidence="1 2" key="1">
    <citation type="submission" date="2020-04" db="EMBL/GenBank/DDBJ databases">
        <title>Flammeovirga sp. SR4, a novel species isolated from seawater.</title>
        <authorList>
            <person name="Wang X."/>
        </authorList>
    </citation>
    <scope>NUCLEOTIDE SEQUENCE [LARGE SCALE GENOMIC DNA]</scope>
    <source>
        <strain evidence="1 2">ATCC 23126</strain>
    </source>
</reference>
<evidence type="ECO:0008006" key="3">
    <source>
        <dbReference type="Google" id="ProtNLM"/>
    </source>
</evidence>
<dbReference type="AlphaFoldDB" id="A0A7X9RTG6"/>